<dbReference type="GO" id="GO:0005886">
    <property type="term" value="C:plasma membrane"/>
    <property type="evidence" value="ECO:0007669"/>
    <property type="project" value="UniProtKB-SubCell"/>
</dbReference>
<accession>A0A6A1U1M0</accession>
<dbReference type="PANTHER" id="PTHR36838:SF3">
    <property type="entry name" value="TRANSPORTER AUXIN EFFLUX CARRIER EC FAMILY"/>
    <property type="match status" value="1"/>
</dbReference>
<keyword evidence="4" id="KW-1003">Cell membrane</keyword>
<evidence type="ECO:0000256" key="3">
    <source>
        <dbReference type="ARBA" id="ARBA00022448"/>
    </source>
</evidence>
<feature type="transmembrane region" description="Helical" evidence="8">
    <location>
        <begin position="135"/>
        <end position="161"/>
    </location>
</feature>
<keyword evidence="6 8" id="KW-1133">Transmembrane helix</keyword>
<evidence type="ECO:0000313" key="10">
    <source>
        <dbReference type="Proteomes" id="UP000386575"/>
    </source>
</evidence>
<evidence type="ECO:0000256" key="5">
    <source>
        <dbReference type="ARBA" id="ARBA00022692"/>
    </source>
</evidence>
<dbReference type="InterPro" id="IPR038770">
    <property type="entry name" value="Na+/solute_symporter_sf"/>
</dbReference>
<name>A0A6A1U1M0_NEOGA</name>
<dbReference type="EMBL" id="VZUL01000002">
    <property type="protein sequence ID" value="KAB1089594.1"/>
    <property type="molecule type" value="Genomic_DNA"/>
</dbReference>
<feature type="transmembrane region" description="Helical" evidence="8">
    <location>
        <begin position="244"/>
        <end position="265"/>
    </location>
</feature>
<evidence type="ECO:0000256" key="7">
    <source>
        <dbReference type="ARBA" id="ARBA00023136"/>
    </source>
</evidence>
<sequence length="324" mass="34197">MKPSPQKACLLSSVFLNVVPLFILILIGWMAAKTGILKEETGDALGEFVFKIAVPMLIFRTLADAHFEGASPFRLWIVYFLGVAMTWAIGHVLTTRVFGRDAKIGVIAGMSGSFANNVFIGLPLVAHVVGKDGLVAISILLAIHLPLMMVAGTILMEGAAAKVDGGEKRGIAAVLKQVGSNLARNPLVIALIIGVAFNFLGLHFPSAIAIVVDQISAAASPVALISIGMALTRYPIRGDIGLSGTAAVLKLMLLPTLVFLMSHLFALPKDWATALVLTASVPTGINAWLIAQRFRSGHSLAASVISMTTAFGVFTVGFWAWLLG</sequence>
<feature type="transmembrane region" description="Helical" evidence="8">
    <location>
        <begin position="12"/>
        <end position="32"/>
    </location>
</feature>
<dbReference type="AlphaFoldDB" id="A0A6A1U1M0"/>
<evidence type="ECO:0000256" key="1">
    <source>
        <dbReference type="ARBA" id="ARBA00004651"/>
    </source>
</evidence>
<feature type="transmembrane region" description="Helical" evidence="8">
    <location>
        <begin position="271"/>
        <end position="291"/>
    </location>
</feature>
<comment type="similarity">
    <text evidence="2">Belongs to the auxin efflux carrier (TC 2.A.69) family.</text>
</comment>
<dbReference type="Pfam" id="PF03547">
    <property type="entry name" value="Mem_trans"/>
    <property type="match status" value="1"/>
</dbReference>
<feature type="transmembrane region" description="Helical" evidence="8">
    <location>
        <begin position="75"/>
        <end position="94"/>
    </location>
</feature>
<keyword evidence="5 8" id="KW-0812">Transmembrane</keyword>
<dbReference type="GO" id="GO:0055085">
    <property type="term" value="P:transmembrane transport"/>
    <property type="evidence" value="ECO:0007669"/>
    <property type="project" value="InterPro"/>
</dbReference>
<evidence type="ECO:0000256" key="8">
    <source>
        <dbReference type="SAM" id="Phobius"/>
    </source>
</evidence>
<evidence type="ECO:0000256" key="4">
    <source>
        <dbReference type="ARBA" id="ARBA00022475"/>
    </source>
</evidence>
<feature type="transmembrane region" description="Helical" evidence="8">
    <location>
        <begin position="182"/>
        <end position="201"/>
    </location>
</feature>
<proteinExistence type="inferred from homology"/>
<evidence type="ECO:0000313" key="9">
    <source>
        <dbReference type="EMBL" id="KAB1089594.1"/>
    </source>
</evidence>
<dbReference type="Gene3D" id="1.20.1530.20">
    <property type="match status" value="1"/>
</dbReference>
<dbReference type="PANTHER" id="PTHR36838">
    <property type="entry name" value="AUXIN EFFLUX CARRIER FAMILY PROTEIN"/>
    <property type="match status" value="1"/>
</dbReference>
<comment type="caution">
    <text evidence="9">The sequence shown here is derived from an EMBL/GenBank/DDBJ whole genome shotgun (WGS) entry which is preliminary data.</text>
</comment>
<organism evidence="9 10">
    <name type="scientific">Neorhizobium galegae</name>
    <name type="common">Rhizobium galegae</name>
    <dbReference type="NCBI Taxonomy" id="399"/>
    <lineage>
        <taxon>Bacteria</taxon>
        <taxon>Pseudomonadati</taxon>
        <taxon>Pseudomonadota</taxon>
        <taxon>Alphaproteobacteria</taxon>
        <taxon>Hyphomicrobiales</taxon>
        <taxon>Rhizobiaceae</taxon>
        <taxon>Rhizobium/Agrobacterium group</taxon>
        <taxon>Neorhizobium</taxon>
    </lineage>
</organism>
<feature type="transmembrane region" description="Helical" evidence="8">
    <location>
        <begin position="300"/>
        <end position="322"/>
    </location>
</feature>
<evidence type="ECO:0000256" key="2">
    <source>
        <dbReference type="ARBA" id="ARBA00010145"/>
    </source>
</evidence>
<protein>
    <submittedName>
        <fullName evidence="9">AEC family transporter</fullName>
    </submittedName>
</protein>
<feature type="transmembrane region" description="Helical" evidence="8">
    <location>
        <begin position="44"/>
        <end position="63"/>
    </location>
</feature>
<evidence type="ECO:0000256" key="6">
    <source>
        <dbReference type="ARBA" id="ARBA00022989"/>
    </source>
</evidence>
<gene>
    <name evidence="9" type="ORF">F4V91_23480</name>
</gene>
<reference evidence="9 10" key="1">
    <citation type="submission" date="2019-09" db="EMBL/GenBank/DDBJ databases">
        <title>Genome sequencing of Ng87 strain.</title>
        <authorList>
            <person name="Karasev E.S."/>
            <person name="Andronov E."/>
        </authorList>
    </citation>
    <scope>NUCLEOTIDE SEQUENCE [LARGE SCALE GENOMIC DNA]</scope>
    <source>
        <strain evidence="9 10">Ng87</strain>
    </source>
</reference>
<feature type="transmembrane region" description="Helical" evidence="8">
    <location>
        <begin position="106"/>
        <end position="129"/>
    </location>
</feature>
<keyword evidence="3" id="KW-0813">Transport</keyword>
<dbReference type="Proteomes" id="UP000386575">
    <property type="component" value="Unassembled WGS sequence"/>
</dbReference>
<keyword evidence="7 8" id="KW-0472">Membrane</keyword>
<dbReference type="InterPro" id="IPR004776">
    <property type="entry name" value="Mem_transp_PIN-like"/>
</dbReference>
<comment type="subcellular location">
    <subcellularLocation>
        <location evidence="1">Cell membrane</location>
        <topology evidence="1">Multi-pass membrane protein</topology>
    </subcellularLocation>
</comment>